<evidence type="ECO:0000313" key="4">
    <source>
        <dbReference type="Proteomes" id="UP001390339"/>
    </source>
</evidence>
<dbReference type="EMBL" id="JAPCWZ010000005">
    <property type="protein sequence ID" value="KAK8862987.1"/>
    <property type="molecule type" value="Genomic_DNA"/>
</dbReference>
<comment type="caution">
    <text evidence="3">The sequence shown here is derived from an EMBL/GenBank/DDBJ whole genome shotgun (WGS) entry which is preliminary data.</text>
</comment>
<dbReference type="Pfam" id="PF00583">
    <property type="entry name" value="Acetyltransf_1"/>
    <property type="match status" value="1"/>
</dbReference>
<dbReference type="CDD" id="cd04301">
    <property type="entry name" value="NAT_SF"/>
    <property type="match status" value="1"/>
</dbReference>
<dbReference type="PROSITE" id="PS51186">
    <property type="entry name" value="GNAT"/>
    <property type="match status" value="1"/>
</dbReference>
<keyword evidence="4" id="KW-1185">Reference proteome</keyword>
<evidence type="ECO:0000259" key="2">
    <source>
        <dbReference type="PROSITE" id="PS51186"/>
    </source>
</evidence>
<sequence>MGTPFISILEPSKFEGYDRTKTFAEQPDKASIPKVFMDAMEVREAVFVGEQNMPLQYEYDDDDPRSCHWVIYASVREVVEEEKRDPQTGETIQPRRSETRTQPIGTMRIVPFPQPPHPKPGGWYEDYKLVDPPPSAASSSTSSAPKVEVPKPGYISEAAAATGLGVGATSLAAPETLPQYQQDRATTFHNGQEPYVKVGRLAVHPNYRGRKISSQLWMAARDWLKANPRYFDPSVTERGMEALNAHSANEIPRWGGLVYAHVQEAATKVYARWGFQVDEGMGRWHEEGVPHVGMFIRLDV</sequence>
<dbReference type="Proteomes" id="UP001390339">
    <property type="component" value="Unassembled WGS sequence"/>
</dbReference>
<reference evidence="3 4" key="1">
    <citation type="journal article" date="2024" name="IMA Fungus">
        <title>Apiospora arundinis, a panoply of carbohydrate-active enzymes and secondary metabolites.</title>
        <authorList>
            <person name="Sorensen T."/>
            <person name="Petersen C."/>
            <person name="Muurmann A.T."/>
            <person name="Christiansen J.V."/>
            <person name="Brundto M.L."/>
            <person name="Overgaard C.K."/>
            <person name="Boysen A.T."/>
            <person name="Wollenberg R.D."/>
            <person name="Larsen T.O."/>
            <person name="Sorensen J.L."/>
            <person name="Nielsen K.L."/>
            <person name="Sondergaard T.E."/>
        </authorList>
    </citation>
    <scope>NUCLEOTIDE SEQUENCE [LARGE SCALE GENOMIC DNA]</scope>
    <source>
        <strain evidence="3 4">AAU 773</strain>
    </source>
</reference>
<proteinExistence type="predicted"/>
<evidence type="ECO:0000256" key="1">
    <source>
        <dbReference type="SAM" id="MobiDB-lite"/>
    </source>
</evidence>
<dbReference type="InterPro" id="IPR000182">
    <property type="entry name" value="GNAT_dom"/>
</dbReference>
<evidence type="ECO:0000313" key="3">
    <source>
        <dbReference type="EMBL" id="KAK8862987.1"/>
    </source>
</evidence>
<feature type="region of interest" description="Disordered" evidence="1">
    <location>
        <begin position="80"/>
        <end position="123"/>
    </location>
</feature>
<feature type="compositionally biased region" description="Basic and acidic residues" evidence="1">
    <location>
        <begin position="80"/>
        <end position="99"/>
    </location>
</feature>
<organism evidence="3 4">
    <name type="scientific">Apiospora arundinis</name>
    <dbReference type="NCBI Taxonomy" id="335852"/>
    <lineage>
        <taxon>Eukaryota</taxon>
        <taxon>Fungi</taxon>
        <taxon>Dikarya</taxon>
        <taxon>Ascomycota</taxon>
        <taxon>Pezizomycotina</taxon>
        <taxon>Sordariomycetes</taxon>
        <taxon>Xylariomycetidae</taxon>
        <taxon>Amphisphaeriales</taxon>
        <taxon>Apiosporaceae</taxon>
        <taxon>Apiospora</taxon>
    </lineage>
</organism>
<accession>A0ABR2IHE6</accession>
<dbReference type="Gene3D" id="3.40.630.30">
    <property type="match status" value="1"/>
</dbReference>
<protein>
    <submittedName>
        <fullName evidence="3">Acyl n-acyltransferase protein</fullName>
    </submittedName>
</protein>
<name>A0ABR2IHE6_9PEZI</name>
<feature type="domain" description="N-acetyltransferase" evidence="2">
    <location>
        <begin position="185"/>
        <end position="299"/>
    </location>
</feature>
<dbReference type="SUPFAM" id="SSF55729">
    <property type="entry name" value="Acyl-CoA N-acyltransferases (Nat)"/>
    <property type="match status" value="2"/>
</dbReference>
<gene>
    <name evidence="3" type="ORF">PGQ11_009222</name>
</gene>
<dbReference type="InterPro" id="IPR016181">
    <property type="entry name" value="Acyl_CoA_acyltransferase"/>
</dbReference>